<organism evidence="1">
    <name type="scientific">Dichomitus squalens</name>
    <dbReference type="NCBI Taxonomy" id="114155"/>
    <lineage>
        <taxon>Eukaryota</taxon>
        <taxon>Fungi</taxon>
        <taxon>Dikarya</taxon>
        <taxon>Basidiomycota</taxon>
        <taxon>Agaricomycotina</taxon>
        <taxon>Agaricomycetes</taxon>
        <taxon>Polyporales</taxon>
        <taxon>Polyporaceae</taxon>
        <taxon>Dichomitus</taxon>
    </lineage>
</organism>
<evidence type="ECO:0000313" key="3">
    <source>
        <dbReference type="Proteomes" id="UP000292082"/>
    </source>
</evidence>
<dbReference type="EMBL" id="ML143420">
    <property type="protein sequence ID" value="TBU28627.1"/>
    <property type="molecule type" value="Genomic_DNA"/>
</dbReference>
<dbReference type="STRING" id="114155.A0A4Q9MNC9"/>
<name>A0A4Q9MNC9_9APHY</name>
<evidence type="ECO:0000313" key="2">
    <source>
        <dbReference type="EMBL" id="TBU62286.1"/>
    </source>
</evidence>
<feature type="non-terminal residue" evidence="1">
    <location>
        <position position="1"/>
    </location>
</feature>
<dbReference type="Proteomes" id="UP000292082">
    <property type="component" value="Unassembled WGS sequence"/>
</dbReference>
<protein>
    <recommendedName>
        <fullName evidence="4">C2H2-type domain-containing protein</fullName>
    </recommendedName>
</protein>
<dbReference type="EMBL" id="ML145094">
    <property type="protein sequence ID" value="TBU62286.1"/>
    <property type="molecule type" value="Genomic_DNA"/>
</dbReference>
<dbReference type="OMA" id="RHINTHM"/>
<dbReference type="OrthoDB" id="8922241at2759"/>
<proteinExistence type="predicted"/>
<evidence type="ECO:0000313" key="1">
    <source>
        <dbReference type="EMBL" id="TBU28627.1"/>
    </source>
</evidence>
<dbReference type="AlphaFoldDB" id="A0A4Q9MNC9"/>
<keyword evidence="3" id="KW-1185">Reference proteome</keyword>
<evidence type="ECO:0008006" key="4">
    <source>
        <dbReference type="Google" id="ProtNLM"/>
    </source>
</evidence>
<dbReference type="Proteomes" id="UP000292957">
    <property type="component" value="Unassembled WGS sequence"/>
</dbReference>
<accession>A0A4Q9MNC9</accession>
<reference evidence="1 3" key="1">
    <citation type="submission" date="2019-01" db="EMBL/GenBank/DDBJ databases">
        <title>Draft genome sequences of three monokaryotic isolates of the white-rot basidiomycete fungus Dichomitus squalens.</title>
        <authorList>
            <consortium name="DOE Joint Genome Institute"/>
            <person name="Lopez S.C."/>
            <person name="Andreopoulos B."/>
            <person name="Pangilinan J."/>
            <person name="Lipzen A."/>
            <person name="Riley R."/>
            <person name="Ahrendt S."/>
            <person name="Ng V."/>
            <person name="Barry K."/>
            <person name="Daum C."/>
            <person name="Grigoriev I.V."/>
            <person name="Hilden K.S."/>
            <person name="Makela M.R."/>
            <person name="de Vries R.P."/>
        </authorList>
    </citation>
    <scope>NUCLEOTIDE SEQUENCE [LARGE SCALE GENOMIC DNA]</scope>
    <source>
        <strain evidence="2 3">CBS 464.89</strain>
        <strain evidence="1">OM18370.1</strain>
    </source>
</reference>
<gene>
    <name evidence="2" type="ORF">BD310DRAFT_811208</name>
    <name evidence="1" type="ORF">BD311DRAFT_663158</name>
</gene>
<sequence length="98" mass="11276">CDYCGHHQTNKRAPDMVRHIMSHFRAQMQAQWVCCGVPKHEAQEYGVDPTRNPWVFKGQVLVGGCHEGFSRMDALKRHWNNPNVQCNGSVQWSRPGDE</sequence>